<evidence type="ECO:0000313" key="10">
    <source>
        <dbReference type="EnsemblPlants" id="QL11p045488:mrna"/>
    </source>
</evidence>
<dbReference type="GO" id="GO:0003677">
    <property type="term" value="F:DNA binding"/>
    <property type="evidence" value="ECO:0007669"/>
    <property type="project" value="UniProtKB-KW"/>
</dbReference>
<dbReference type="OMA" id="MTMNEMV"/>
<dbReference type="GO" id="GO:0008270">
    <property type="term" value="F:zinc ion binding"/>
    <property type="evidence" value="ECO:0007669"/>
    <property type="project" value="UniProtKB-KW"/>
</dbReference>
<keyword evidence="6" id="KW-0539">Nucleus</keyword>
<dbReference type="EMBL" id="LRBV02000011">
    <property type="status" value="NOT_ANNOTATED_CDS"/>
    <property type="molecule type" value="Genomic_DNA"/>
</dbReference>
<dbReference type="InParanoid" id="A0A7N2MXW8"/>
<dbReference type="InterPro" id="IPR003656">
    <property type="entry name" value="Znf_BED"/>
</dbReference>
<keyword evidence="5" id="KW-0238">DNA-binding</keyword>
<feature type="region of interest" description="Disordered" evidence="8">
    <location>
        <begin position="260"/>
        <end position="305"/>
    </location>
</feature>
<evidence type="ECO:0000259" key="9">
    <source>
        <dbReference type="PROSITE" id="PS50808"/>
    </source>
</evidence>
<reference evidence="10 11" key="1">
    <citation type="journal article" date="2016" name="G3 (Bethesda)">
        <title>First Draft Assembly and Annotation of the Genome of a California Endemic Oak Quercus lobata Nee (Fagaceae).</title>
        <authorList>
            <person name="Sork V.L."/>
            <person name="Fitz-Gibbon S.T."/>
            <person name="Puiu D."/>
            <person name="Crepeau M."/>
            <person name="Gugger P.F."/>
            <person name="Sherman R."/>
            <person name="Stevens K."/>
            <person name="Langley C.H."/>
            <person name="Pellegrini M."/>
            <person name="Salzberg S.L."/>
        </authorList>
    </citation>
    <scope>NUCLEOTIDE SEQUENCE [LARGE SCALE GENOMIC DNA]</scope>
    <source>
        <strain evidence="10 11">cv. SW786</strain>
    </source>
</reference>
<dbReference type="GO" id="GO:0046983">
    <property type="term" value="F:protein dimerization activity"/>
    <property type="evidence" value="ECO:0007669"/>
    <property type="project" value="InterPro"/>
</dbReference>
<name>A0A7N2MXW8_QUELO</name>
<reference evidence="10" key="2">
    <citation type="submission" date="2021-01" db="UniProtKB">
        <authorList>
            <consortium name="EnsemblPlants"/>
        </authorList>
    </citation>
    <scope>IDENTIFICATION</scope>
</reference>
<dbReference type="AlphaFoldDB" id="A0A7N2MXW8"/>
<evidence type="ECO:0000256" key="3">
    <source>
        <dbReference type="ARBA" id="ARBA00022771"/>
    </source>
</evidence>
<keyword evidence="11" id="KW-1185">Reference proteome</keyword>
<dbReference type="PROSITE" id="PS50808">
    <property type="entry name" value="ZF_BED"/>
    <property type="match status" value="1"/>
</dbReference>
<dbReference type="EnsemblPlants" id="QL11p045488:mrna">
    <property type="protein sequence ID" value="QL11p045488:mrna"/>
    <property type="gene ID" value="QL11p045488"/>
</dbReference>
<evidence type="ECO:0000256" key="4">
    <source>
        <dbReference type="ARBA" id="ARBA00022833"/>
    </source>
</evidence>
<keyword evidence="2" id="KW-0479">Metal-binding</keyword>
<dbReference type="Pfam" id="PF05699">
    <property type="entry name" value="Dimer_Tnp_hAT"/>
    <property type="match status" value="1"/>
</dbReference>
<keyword evidence="4" id="KW-0862">Zinc</keyword>
<keyword evidence="3 7" id="KW-0863">Zinc-finger</keyword>
<accession>A0A7N2MXW8</accession>
<sequence>MVAASLKLLSEMESASVPSNEHASTIGSNANSSSVIAKCDPVWDHVIEELKDEKSSYRCIHCGKSYKGGGINKMKRHLAGIKGNFKDKKRLWEPYVNLIKDRWDNQFYRDIHAAAYWLNPAFQYDSSTLNKRLETQSAETDVIKSKVSVGRLKLVEELRLFREREQTFGTQLAQELAKTSQPDEWWKLFGSCAPTLQKFAIRILSQTATSSGLEDEEPPFLDHEEIKNALYEEGAYPIEEGSSSHVQRDMDNEVIEDDDDINLESFGDEDDAPPGFRDKNHPIHVEDEDEDDYNDASGGAFGSHDDIDFNFLHNK</sequence>
<comment type="subcellular location">
    <subcellularLocation>
        <location evidence="1">Nucleus</location>
    </subcellularLocation>
</comment>
<evidence type="ECO:0000313" key="11">
    <source>
        <dbReference type="Proteomes" id="UP000594261"/>
    </source>
</evidence>
<evidence type="ECO:0000256" key="6">
    <source>
        <dbReference type="ARBA" id="ARBA00023242"/>
    </source>
</evidence>
<evidence type="ECO:0000256" key="7">
    <source>
        <dbReference type="PROSITE-ProRule" id="PRU00027"/>
    </source>
</evidence>
<protein>
    <recommendedName>
        <fullName evidence="9">BED-type domain-containing protein</fullName>
    </recommendedName>
</protein>
<proteinExistence type="predicted"/>
<dbReference type="Pfam" id="PF02892">
    <property type="entry name" value="zf-BED"/>
    <property type="match status" value="1"/>
</dbReference>
<dbReference type="InterPro" id="IPR012337">
    <property type="entry name" value="RNaseH-like_sf"/>
</dbReference>
<feature type="compositionally biased region" description="Basic and acidic residues" evidence="8">
    <location>
        <begin position="276"/>
        <end position="285"/>
    </location>
</feature>
<dbReference type="InterPro" id="IPR008906">
    <property type="entry name" value="HATC_C_dom"/>
</dbReference>
<evidence type="ECO:0000256" key="8">
    <source>
        <dbReference type="SAM" id="MobiDB-lite"/>
    </source>
</evidence>
<evidence type="ECO:0000256" key="1">
    <source>
        <dbReference type="ARBA" id="ARBA00004123"/>
    </source>
</evidence>
<evidence type="ECO:0000256" key="5">
    <source>
        <dbReference type="ARBA" id="ARBA00023125"/>
    </source>
</evidence>
<dbReference type="SUPFAM" id="SSF53098">
    <property type="entry name" value="Ribonuclease H-like"/>
    <property type="match status" value="1"/>
</dbReference>
<feature type="domain" description="BED-type" evidence="9">
    <location>
        <begin position="37"/>
        <end position="91"/>
    </location>
</feature>
<feature type="compositionally biased region" description="Acidic residues" evidence="8">
    <location>
        <begin position="260"/>
        <end position="272"/>
    </location>
</feature>
<dbReference type="GO" id="GO:0005634">
    <property type="term" value="C:nucleus"/>
    <property type="evidence" value="ECO:0007669"/>
    <property type="project" value="UniProtKB-SubCell"/>
</dbReference>
<evidence type="ECO:0000256" key="2">
    <source>
        <dbReference type="ARBA" id="ARBA00022723"/>
    </source>
</evidence>
<organism evidence="10 11">
    <name type="scientific">Quercus lobata</name>
    <name type="common">Valley oak</name>
    <dbReference type="NCBI Taxonomy" id="97700"/>
    <lineage>
        <taxon>Eukaryota</taxon>
        <taxon>Viridiplantae</taxon>
        <taxon>Streptophyta</taxon>
        <taxon>Embryophyta</taxon>
        <taxon>Tracheophyta</taxon>
        <taxon>Spermatophyta</taxon>
        <taxon>Magnoliopsida</taxon>
        <taxon>eudicotyledons</taxon>
        <taxon>Gunneridae</taxon>
        <taxon>Pentapetalae</taxon>
        <taxon>rosids</taxon>
        <taxon>fabids</taxon>
        <taxon>Fagales</taxon>
        <taxon>Fagaceae</taxon>
        <taxon>Quercus</taxon>
    </lineage>
</organism>
<dbReference type="Proteomes" id="UP000594261">
    <property type="component" value="Chromosome 11"/>
</dbReference>
<dbReference type="Gramene" id="QL11p045488:mrna">
    <property type="protein sequence ID" value="QL11p045488:mrna"/>
    <property type="gene ID" value="QL11p045488"/>
</dbReference>